<dbReference type="RefSeq" id="WP_068494809.1">
    <property type="nucleotide sequence ID" value="NZ_LWQT01000088.1"/>
</dbReference>
<dbReference type="Proteomes" id="UP000078428">
    <property type="component" value="Unassembled WGS sequence"/>
</dbReference>
<dbReference type="Gene3D" id="3.40.50.2000">
    <property type="entry name" value="Glycogen Phosphorylase B"/>
    <property type="match status" value="1"/>
</dbReference>
<accession>A0A178MDN9</accession>
<feature type="repeat" description="TPR" evidence="1">
    <location>
        <begin position="140"/>
        <end position="173"/>
    </location>
</feature>
<dbReference type="PANTHER" id="PTHR44809:SF1">
    <property type="entry name" value="PROTEIN O-MANNOSYL-TRANSFERASE TMTC1"/>
    <property type="match status" value="1"/>
</dbReference>
<dbReference type="PANTHER" id="PTHR44809">
    <property type="match status" value="1"/>
</dbReference>
<dbReference type="Gene3D" id="1.25.40.10">
    <property type="entry name" value="Tetratricopeptide repeat domain"/>
    <property type="match status" value="4"/>
</dbReference>
<feature type="repeat" description="TPR" evidence="1">
    <location>
        <begin position="241"/>
        <end position="274"/>
    </location>
</feature>
<dbReference type="Pfam" id="PF13414">
    <property type="entry name" value="TPR_11"/>
    <property type="match status" value="1"/>
</dbReference>
<evidence type="ECO:0000313" key="2">
    <source>
        <dbReference type="EMBL" id="OAN46636.1"/>
    </source>
</evidence>
<keyword evidence="1" id="KW-0802">TPR repeat</keyword>
<name>A0A178MDN9_9PROT</name>
<evidence type="ECO:0000256" key="1">
    <source>
        <dbReference type="PROSITE-ProRule" id="PRU00339"/>
    </source>
</evidence>
<dbReference type="InterPro" id="IPR052943">
    <property type="entry name" value="TMTC_O-mannosyl-trnsfr"/>
</dbReference>
<dbReference type="SMART" id="SM00028">
    <property type="entry name" value="TPR"/>
    <property type="match status" value="8"/>
</dbReference>
<sequence>MIDIESELRQGIERQQAGDMAQAVGHYKAVLSAEPNNVDALNLMSVVASSLGDFNTAASLAYTAIAEQGDWFLSHLNFGNALMGLGRPAEAVDAYQKAVTLNPQSPEAYVNLSDALVQSNRPAEAADMAVQAIIIKPEMADAHVNFGNALLALDSPGEAVEAYIRASMIDPENALAWMNLGNAYIKLGVIDPAVDAYRRAIALSDGPIKRLNLGSALYGAGRLAEAAQAYRDCLALDPKFLDAHINLGAVLRDMGALDEAEATVRAALALAPDEPELHWNLALVLLTKGDYSQGWQEYEWRWQTPHFARFVREFHQPEWQGEPLEGRSILIHAEQGYGDALEMARYIPLLFDKGAAVTLECRQGLGRLFSTLHPDLTVIEVGDGPLPRCDFHLPMMSLPLAFGTTLETIPAKVPYLSVPKGAASFADLADRPGPRIGAVWSGSAGRRDNQPRSFRPHDLMDLVDAPIYSLQKGDVAATASDLFDHGLMVDLGPRLEDFADTAAAIAAMDLIITADTAVAHLAGALGKPVWILLPYPSSAFLWMSQRTDTPWYPTARLFRQTSPGDWSGVIAEVHQALAPGLLA</sequence>
<dbReference type="InterPro" id="IPR011990">
    <property type="entry name" value="TPR-like_helical_dom_sf"/>
</dbReference>
<keyword evidence="3" id="KW-1185">Reference proteome</keyword>
<dbReference type="PROSITE" id="PS50005">
    <property type="entry name" value="TPR"/>
    <property type="match status" value="4"/>
</dbReference>
<dbReference type="Pfam" id="PF01075">
    <property type="entry name" value="Glyco_transf_9"/>
    <property type="match status" value="1"/>
</dbReference>
<gene>
    <name evidence="2" type="ORF">A6A04_05860</name>
</gene>
<dbReference type="SUPFAM" id="SSF53756">
    <property type="entry name" value="UDP-Glycosyltransferase/glycogen phosphorylase"/>
    <property type="match status" value="1"/>
</dbReference>
<dbReference type="InterPro" id="IPR019734">
    <property type="entry name" value="TPR_rpt"/>
</dbReference>
<organism evidence="2 3">
    <name type="scientific">Paramagnetospirillum marisnigri</name>
    <dbReference type="NCBI Taxonomy" id="1285242"/>
    <lineage>
        <taxon>Bacteria</taxon>
        <taxon>Pseudomonadati</taxon>
        <taxon>Pseudomonadota</taxon>
        <taxon>Alphaproteobacteria</taxon>
        <taxon>Rhodospirillales</taxon>
        <taxon>Magnetospirillaceae</taxon>
        <taxon>Paramagnetospirillum</taxon>
    </lineage>
</organism>
<dbReference type="PROSITE" id="PS50293">
    <property type="entry name" value="TPR_REGION"/>
    <property type="match status" value="1"/>
</dbReference>
<proteinExistence type="predicted"/>
<reference evidence="2 3" key="1">
    <citation type="submission" date="2016-04" db="EMBL/GenBank/DDBJ databases">
        <title>Draft genome sequence of freshwater magnetotactic bacteria Magnetospirillum marisnigri SP-1 and Magnetospirillum moscoviense BB-1.</title>
        <authorList>
            <person name="Koziaeva V."/>
            <person name="Dziuba M.V."/>
            <person name="Ivanov T.M."/>
            <person name="Kuznetsov B."/>
            <person name="Grouzdev D.S."/>
        </authorList>
    </citation>
    <scope>NUCLEOTIDE SEQUENCE [LARGE SCALE GENOMIC DNA]</scope>
    <source>
        <strain evidence="2 3">SP-1</strain>
    </source>
</reference>
<protein>
    <submittedName>
        <fullName evidence="2">Uncharacterized protein</fullName>
    </submittedName>
</protein>
<dbReference type="GO" id="GO:0016757">
    <property type="term" value="F:glycosyltransferase activity"/>
    <property type="evidence" value="ECO:0007669"/>
    <property type="project" value="InterPro"/>
</dbReference>
<dbReference type="Pfam" id="PF13432">
    <property type="entry name" value="TPR_16"/>
    <property type="match status" value="2"/>
</dbReference>
<feature type="repeat" description="TPR" evidence="1">
    <location>
        <begin position="174"/>
        <end position="207"/>
    </location>
</feature>
<comment type="caution">
    <text evidence="2">The sequence shown here is derived from an EMBL/GenBank/DDBJ whole genome shotgun (WGS) entry which is preliminary data.</text>
</comment>
<feature type="repeat" description="TPR" evidence="1">
    <location>
        <begin position="72"/>
        <end position="105"/>
    </location>
</feature>
<dbReference type="EMBL" id="LWQT01000088">
    <property type="protein sequence ID" value="OAN46636.1"/>
    <property type="molecule type" value="Genomic_DNA"/>
</dbReference>
<dbReference type="SUPFAM" id="SSF48452">
    <property type="entry name" value="TPR-like"/>
    <property type="match status" value="2"/>
</dbReference>
<dbReference type="Pfam" id="PF14559">
    <property type="entry name" value="TPR_19"/>
    <property type="match status" value="1"/>
</dbReference>
<dbReference type="AlphaFoldDB" id="A0A178MDN9"/>
<evidence type="ECO:0000313" key="3">
    <source>
        <dbReference type="Proteomes" id="UP000078428"/>
    </source>
</evidence>
<dbReference type="OrthoDB" id="9778733at2"/>
<dbReference type="InterPro" id="IPR002201">
    <property type="entry name" value="Glyco_trans_9"/>
</dbReference>
<dbReference type="STRING" id="1285242.A6A04_05860"/>